<dbReference type="GO" id="GO:0005634">
    <property type="term" value="C:nucleus"/>
    <property type="evidence" value="ECO:0007669"/>
    <property type="project" value="UniProtKB-SubCell"/>
</dbReference>
<dbReference type="Gene3D" id="3.40.50.10130">
    <property type="match status" value="1"/>
</dbReference>
<evidence type="ECO:0000313" key="16">
    <source>
        <dbReference type="Proteomes" id="UP000746747"/>
    </source>
</evidence>
<evidence type="ECO:0000256" key="10">
    <source>
        <dbReference type="ARBA" id="ARBA00023172"/>
    </source>
</evidence>
<keyword evidence="12 13" id="KW-0539">Nucleus</keyword>
<dbReference type="EC" id="3.1.22.-" evidence="13"/>
<dbReference type="GO" id="GO:0031573">
    <property type="term" value="P:mitotic intra-S DNA damage checkpoint signaling"/>
    <property type="evidence" value="ECO:0007669"/>
    <property type="project" value="TreeGrafter"/>
</dbReference>
<reference evidence="15" key="1">
    <citation type="submission" date="2021-09" db="EMBL/GenBank/DDBJ databases">
        <authorList>
            <consortium name="Pathogen Informatics"/>
        </authorList>
    </citation>
    <scope>NUCLEOTIDE SEQUENCE</scope>
</reference>
<dbReference type="EMBL" id="CAKAEH010001241">
    <property type="protein sequence ID" value="CAG9533362.1"/>
    <property type="molecule type" value="Genomic_DNA"/>
</dbReference>
<evidence type="ECO:0000256" key="6">
    <source>
        <dbReference type="ARBA" id="ARBA00022759"/>
    </source>
</evidence>
<evidence type="ECO:0000313" key="15">
    <source>
        <dbReference type="EMBL" id="CAG9533362.1"/>
    </source>
</evidence>
<keyword evidence="7 13" id="KW-0227">DNA damage</keyword>
<dbReference type="InterPro" id="IPR047416">
    <property type="entry name" value="XPF_nuclease_Mus81"/>
</dbReference>
<dbReference type="SUPFAM" id="SSF52980">
    <property type="entry name" value="Restriction endonuclease-like"/>
    <property type="match status" value="1"/>
</dbReference>
<comment type="subunit">
    <text evidence="13">Interacts with EME1.</text>
</comment>
<dbReference type="GO" id="GO:0000712">
    <property type="term" value="P:resolution of meiotic recombination intermediates"/>
    <property type="evidence" value="ECO:0007669"/>
    <property type="project" value="TreeGrafter"/>
</dbReference>
<dbReference type="SMART" id="SM00891">
    <property type="entry name" value="ERCC4"/>
    <property type="match status" value="1"/>
</dbReference>
<keyword evidence="16" id="KW-1185">Reference proteome</keyword>
<dbReference type="OrthoDB" id="5963188at2759"/>
<dbReference type="AlphaFoldDB" id="A0A8J2MLL1"/>
<evidence type="ECO:0000256" key="3">
    <source>
        <dbReference type="ARBA" id="ARBA00010015"/>
    </source>
</evidence>
<keyword evidence="6 13" id="KW-0255">Endonuclease</keyword>
<sequence>MNRVKIRRVFPRNRFYVGLLLDWKESVDDRNFRSVLCRALINLKAYPLHIATFTDLKNIRGIGDQIARKLEEAWNVFCSQNLAMPSLKQIDQMKKGEFLQFLNRSNFLEKKSGLPQTEETVHADSVNLIKSRNVKYLTQCSDVENVMPSRNHKRFVRTVQPLQLSRREVKVIRRPGALNIKMIDYVADNTGQINLVTDGDKSEQVCTSSQEYDSIIYHPSAFSTAQIILIIDNRESANTRKFQQMCNLFQKKGIFYEMRSLSVGDYLWIMRMCDGTEMVLDTIVERKTLDDLRSSIVQRRYEEQKRRLISVGIPNIVYILEGSTVSEPALEQALVTTHIENRFLVYHTSDVKHTSLVLSKIAERLIRKVTVQELSGMSFEKFQKTSKKTQCRSVKDVFLRQLVVCPQISVRKASLIVDRFPSFATLAGFYASLPKQHRATALSEKLLGITKDASTNLAKFYSEV</sequence>
<dbReference type="InterPro" id="IPR042530">
    <property type="entry name" value="EME1/EME2_C"/>
</dbReference>
<evidence type="ECO:0000256" key="11">
    <source>
        <dbReference type="ARBA" id="ARBA00023204"/>
    </source>
</evidence>
<feature type="domain" description="ERCC4" evidence="14">
    <location>
        <begin position="228"/>
        <end position="324"/>
    </location>
</feature>
<comment type="subcellular location">
    <subcellularLocation>
        <location evidence="2 13">Nucleus</location>
    </subcellularLocation>
</comment>
<protein>
    <recommendedName>
        <fullName evidence="13">Crossover junction endonuclease MUS81</fullName>
        <ecNumber evidence="13">3.1.22.-</ecNumber>
    </recommendedName>
</protein>
<dbReference type="SUPFAM" id="SSF47802">
    <property type="entry name" value="DNA polymerase beta, N-terminal domain-like"/>
    <property type="match status" value="1"/>
</dbReference>
<dbReference type="GO" id="GO:0048476">
    <property type="term" value="C:Holliday junction resolvase complex"/>
    <property type="evidence" value="ECO:0007669"/>
    <property type="project" value="UniProtKB-UniRule"/>
</dbReference>
<keyword evidence="8 13" id="KW-0378">Hydrolase</keyword>
<dbReference type="Proteomes" id="UP000746747">
    <property type="component" value="Unassembled WGS sequence"/>
</dbReference>
<dbReference type="InterPro" id="IPR033309">
    <property type="entry name" value="Mus81"/>
</dbReference>
<organism evidence="15 16">
    <name type="scientific">Cercopithifilaria johnstoni</name>
    <dbReference type="NCBI Taxonomy" id="2874296"/>
    <lineage>
        <taxon>Eukaryota</taxon>
        <taxon>Metazoa</taxon>
        <taxon>Ecdysozoa</taxon>
        <taxon>Nematoda</taxon>
        <taxon>Chromadorea</taxon>
        <taxon>Rhabditida</taxon>
        <taxon>Spirurina</taxon>
        <taxon>Spiruromorpha</taxon>
        <taxon>Filarioidea</taxon>
        <taxon>Onchocercidae</taxon>
        <taxon>Cercopithifilaria</taxon>
    </lineage>
</organism>
<evidence type="ECO:0000256" key="5">
    <source>
        <dbReference type="ARBA" id="ARBA00022723"/>
    </source>
</evidence>
<accession>A0A8J2MLL1</accession>
<comment type="similarity">
    <text evidence="3 13">Belongs to the XPF family.</text>
</comment>
<keyword evidence="5 13" id="KW-0479">Metal-binding</keyword>
<dbReference type="CDD" id="cd20074">
    <property type="entry name" value="XPF_nuclease_Mus81"/>
    <property type="match status" value="1"/>
</dbReference>
<keyword evidence="11 13" id="KW-0234">DNA repair</keyword>
<name>A0A8J2MLL1_9BILA</name>
<evidence type="ECO:0000256" key="4">
    <source>
        <dbReference type="ARBA" id="ARBA00022722"/>
    </source>
</evidence>
<comment type="caution">
    <text evidence="15">The sequence shown here is derived from an EMBL/GenBank/DDBJ whole genome shotgun (WGS) entry which is preliminary data.</text>
</comment>
<keyword evidence="10 13" id="KW-0233">DNA recombination</keyword>
<dbReference type="PANTHER" id="PTHR13451">
    <property type="entry name" value="CLASS II CROSSOVER JUNCTION ENDONUCLEASE MUS81"/>
    <property type="match status" value="1"/>
</dbReference>
<keyword evidence="9 13" id="KW-0460">Magnesium</keyword>
<evidence type="ECO:0000256" key="1">
    <source>
        <dbReference type="ARBA" id="ARBA00001946"/>
    </source>
</evidence>
<evidence type="ECO:0000256" key="2">
    <source>
        <dbReference type="ARBA" id="ARBA00004123"/>
    </source>
</evidence>
<dbReference type="PANTHER" id="PTHR13451:SF0">
    <property type="entry name" value="CROSSOVER JUNCTION ENDONUCLEASE MUS81"/>
    <property type="match status" value="1"/>
</dbReference>
<evidence type="ECO:0000256" key="8">
    <source>
        <dbReference type="ARBA" id="ARBA00022801"/>
    </source>
</evidence>
<evidence type="ECO:0000256" key="13">
    <source>
        <dbReference type="RuleBase" id="RU369042"/>
    </source>
</evidence>
<dbReference type="Gene3D" id="1.10.150.670">
    <property type="entry name" value="Crossover junction endonuclease EME1, DNA-binding domain"/>
    <property type="match status" value="1"/>
</dbReference>
<dbReference type="GO" id="GO:0006308">
    <property type="term" value="P:DNA catabolic process"/>
    <property type="evidence" value="ECO:0007669"/>
    <property type="project" value="UniProtKB-UniRule"/>
</dbReference>
<proteinExistence type="inferred from homology"/>
<dbReference type="GO" id="GO:0046872">
    <property type="term" value="F:metal ion binding"/>
    <property type="evidence" value="ECO:0007669"/>
    <property type="project" value="UniProtKB-UniRule"/>
</dbReference>
<gene>
    <name evidence="15" type="ORF">CJOHNSTONI_LOCUS3596</name>
</gene>
<dbReference type="Pfam" id="PF02732">
    <property type="entry name" value="ERCC4"/>
    <property type="match status" value="1"/>
</dbReference>
<evidence type="ECO:0000256" key="7">
    <source>
        <dbReference type="ARBA" id="ARBA00022763"/>
    </source>
</evidence>
<keyword evidence="4 13" id="KW-0540">Nuclease</keyword>
<evidence type="ECO:0000256" key="12">
    <source>
        <dbReference type="ARBA" id="ARBA00023242"/>
    </source>
</evidence>
<dbReference type="Gene3D" id="1.10.150.110">
    <property type="entry name" value="DNA polymerase beta, N-terminal domain-like"/>
    <property type="match status" value="1"/>
</dbReference>
<dbReference type="GO" id="GO:0003677">
    <property type="term" value="F:DNA binding"/>
    <property type="evidence" value="ECO:0007669"/>
    <property type="project" value="UniProtKB-UniRule"/>
</dbReference>
<dbReference type="InterPro" id="IPR027421">
    <property type="entry name" value="DNA_pol_lamdba_lyase_dom_sf"/>
</dbReference>
<evidence type="ECO:0000256" key="9">
    <source>
        <dbReference type="ARBA" id="ARBA00022842"/>
    </source>
</evidence>
<dbReference type="InterPro" id="IPR011335">
    <property type="entry name" value="Restrct_endonuc-II-like"/>
</dbReference>
<comment type="cofactor">
    <cofactor evidence="1 13">
        <name>Mg(2+)</name>
        <dbReference type="ChEBI" id="CHEBI:18420"/>
    </cofactor>
</comment>
<dbReference type="InterPro" id="IPR006166">
    <property type="entry name" value="ERCC4_domain"/>
</dbReference>
<evidence type="ECO:0000259" key="14">
    <source>
        <dbReference type="SMART" id="SM00891"/>
    </source>
</evidence>
<comment type="function">
    <text evidence="13">Interacts with EME1 to form a DNA structure-specific endonuclease with substrate preference for branched DNA structures with a 5'-end at the branch nick. Typical substrates include 3'-flap structures, D-loops, replication forks and nicked Holliday junctions. May be required in mitosis for the processing of stalled or collapsed replication fork intermediates. May be required in meiosis for the repair of meiosis-specific double strand breaks subsequent to single-end invasion (SEI).</text>
</comment>
<dbReference type="GO" id="GO:0048257">
    <property type="term" value="F:3'-flap endonuclease activity"/>
    <property type="evidence" value="ECO:0007669"/>
    <property type="project" value="TreeGrafter"/>
</dbReference>
<dbReference type="GO" id="GO:0000727">
    <property type="term" value="P:double-strand break repair via break-induced replication"/>
    <property type="evidence" value="ECO:0007669"/>
    <property type="project" value="UniProtKB-UniRule"/>
</dbReference>
<dbReference type="GO" id="GO:0008821">
    <property type="term" value="F:crossover junction DNA endonuclease activity"/>
    <property type="evidence" value="ECO:0007669"/>
    <property type="project" value="UniProtKB-UniRule"/>
</dbReference>